<gene>
    <name evidence="3" type="ORF">BRADI_4g13798v3</name>
</gene>
<comment type="similarity">
    <text evidence="1">Belongs to the Tdpoz family.</text>
</comment>
<dbReference type="PANTHER" id="PTHR26379:SF483">
    <property type="entry name" value="OS11G0619800 PROTEIN"/>
    <property type="match status" value="1"/>
</dbReference>
<reference evidence="3 4" key="1">
    <citation type="journal article" date="2010" name="Nature">
        <title>Genome sequencing and analysis of the model grass Brachypodium distachyon.</title>
        <authorList>
            <consortium name="International Brachypodium Initiative"/>
        </authorList>
    </citation>
    <scope>NUCLEOTIDE SEQUENCE [LARGE SCALE GENOMIC DNA]</scope>
    <source>
        <strain evidence="3 4">Bd21</strain>
    </source>
</reference>
<evidence type="ECO:0000313" key="3">
    <source>
        <dbReference type="EMBL" id="KQJ87834.2"/>
    </source>
</evidence>
<name>A0A0Q3H339_BRADI</name>
<evidence type="ECO:0000259" key="2">
    <source>
        <dbReference type="Pfam" id="PF24570"/>
    </source>
</evidence>
<evidence type="ECO:0000313" key="5">
    <source>
        <dbReference type="Proteomes" id="UP000008810"/>
    </source>
</evidence>
<dbReference type="OrthoDB" id="690471at2759"/>
<dbReference type="InterPro" id="IPR056423">
    <property type="entry name" value="BACK_BPM_SPOP"/>
</dbReference>
<dbReference type="PANTHER" id="PTHR26379">
    <property type="entry name" value="BTB/POZ AND MATH DOMAIN-CONTAINING PROTEIN 1"/>
    <property type="match status" value="1"/>
</dbReference>
<organism evidence="3">
    <name type="scientific">Brachypodium distachyon</name>
    <name type="common">Purple false brome</name>
    <name type="synonym">Trachynia distachya</name>
    <dbReference type="NCBI Taxonomy" id="15368"/>
    <lineage>
        <taxon>Eukaryota</taxon>
        <taxon>Viridiplantae</taxon>
        <taxon>Streptophyta</taxon>
        <taxon>Embryophyta</taxon>
        <taxon>Tracheophyta</taxon>
        <taxon>Spermatophyta</taxon>
        <taxon>Magnoliopsida</taxon>
        <taxon>Liliopsida</taxon>
        <taxon>Poales</taxon>
        <taxon>Poaceae</taxon>
        <taxon>BOP clade</taxon>
        <taxon>Pooideae</taxon>
        <taxon>Stipodae</taxon>
        <taxon>Brachypodieae</taxon>
        <taxon>Brachypodium</taxon>
    </lineage>
</organism>
<evidence type="ECO:0000313" key="4">
    <source>
        <dbReference type="EnsemblPlants" id="KQJ87834"/>
    </source>
</evidence>
<feature type="domain" description="BPM/SPOP BACK" evidence="2">
    <location>
        <begin position="15"/>
        <end position="69"/>
    </location>
</feature>
<dbReference type="GO" id="GO:0016567">
    <property type="term" value="P:protein ubiquitination"/>
    <property type="evidence" value="ECO:0007669"/>
    <property type="project" value="InterPro"/>
</dbReference>
<dbReference type="InterPro" id="IPR045005">
    <property type="entry name" value="BPM1-6"/>
</dbReference>
<dbReference type="InParanoid" id="A0A0Q3H339"/>
<protein>
    <recommendedName>
        <fullName evidence="2">BPM/SPOP BACK domain-containing protein</fullName>
    </recommendedName>
</protein>
<sequence length="77" mass="8507">MACEEKLCRHIDETTVATMLALAERHGCRVLKEACFNFLTLRGNLKAVVASDGYGHPKSVCPSILEELVSKHSSVQY</sequence>
<keyword evidence="5" id="KW-1185">Reference proteome</keyword>
<accession>A0A0Q3H339</accession>
<dbReference type="Gene3D" id="1.25.40.420">
    <property type="match status" value="1"/>
</dbReference>
<dbReference type="EnsemblPlants" id="KQJ87834">
    <property type="protein sequence ID" value="KQJ87834"/>
    <property type="gene ID" value="BRADI_4g13798v3"/>
</dbReference>
<dbReference type="AlphaFoldDB" id="A0A0Q3H339"/>
<reference evidence="4" key="3">
    <citation type="submission" date="2018-08" db="UniProtKB">
        <authorList>
            <consortium name="EnsemblPlants"/>
        </authorList>
    </citation>
    <scope>IDENTIFICATION</scope>
    <source>
        <strain evidence="4">cv. Bd21</strain>
    </source>
</reference>
<proteinExistence type="inferred from homology"/>
<dbReference type="Pfam" id="PF24570">
    <property type="entry name" value="BACK_BPM_SPOP"/>
    <property type="match status" value="1"/>
</dbReference>
<reference evidence="3" key="2">
    <citation type="submission" date="2017-06" db="EMBL/GenBank/DDBJ databases">
        <title>WGS assembly of Brachypodium distachyon.</title>
        <authorList>
            <consortium name="The International Brachypodium Initiative"/>
            <person name="Lucas S."/>
            <person name="Harmon-Smith M."/>
            <person name="Lail K."/>
            <person name="Tice H."/>
            <person name="Grimwood J."/>
            <person name="Bruce D."/>
            <person name="Barry K."/>
            <person name="Shu S."/>
            <person name="Lindquist E."/>
            <person name="Wang M."/>
            <person name="Pitluck S."/>
            <person name="Vogel J.P."/>
            <person name="Garvin D.F."/>
            <person name="Mockler T.C."/>
            <person name="Schmutz J."/>
            <person name="Rokhsar D."/>
            <person name="Bevan M.W."/>
        </authorList>
    </citation>
    <scope>NUCLEOTIDE SEQUENCE</scope>
    <source>
        <strain evidence="3">Bd21</strain>
    </source>
</reference>
<dbReference type="Gramene" id="KQJ87834">
    <property type="protein sequence ID" value="KQJ87834"/>
    <property type="gene ID" value="BRADI_4g13798v3"/>
</dbReference>
<evidence type="ECO:0000256" key="1">
    <source>
        <dbReference type="ARBA" id="ARBA00010846"/>
    </source>
</evidence>
<dbReference type="Proteomes" id="UP000008810">
    <property type="component" value="Chromosome 4"/>
</dbReference>
<dbReference type="STRING" id="15368.A0A0Q3H339"/>
<dbReference type="EMBL" id="CM000883">
    <property type="protein sequence ID" value="KQJ87834.2"/>
    <property type="molecule type" value="Genomic_DNA"/>
</dbReference>